<accession>A0ABQ9ZC26</accession>
<evidence type="ECO:0000313" key="2">
    <source>
        <dbReference type="Proteomes" id="UP001234178"/>
    </source>
</evidence>
<keyword evidence="2" id="KW-1185">Reference proteome</keyword>
<dbReference type="EMBL" id="JAOYFB010000003">
    <property type="protein sequence ID" value="KAK4010462.1"/>
    <property type="molecule type" value="Genomic_DNA"/>
</dbReference>
<comment type="caution">
    <text evidence="1">The sequence shown here is derived from an EMBL/GenBank/DDBJ whole genome shotgun (WGS) entry which is preliminary data.</text>
</comment>
<protein>
    <submittedName>
        <fullName evidence="1">Uncharacterized protein</fullName>
    </submittedName>
</protein>
<evidence type="ECO:0000313" key="1">
    <source>
        <dbReference type="EMBL" id="KAK4010462.1"/>
    </source>
</evidence>
<organism evidence="1 2">
    <name type="scientific">Daphnia magna</name>
    <dbReference type="NCBI Taxonomy" id="35525"/>
    <lineage>
        <taxon>Eukaryota</taxon>
        <taxon>Metazoa</taxon>
        <taxon>Ecdysozoa</taxon>
        <taxon>Arthropoda</taxon>
        <taxon>Crustacea</taxon>
        <taxon>Branchiopoda</taxon>
        <taxon>Diplostraca</taxon>
        <taxon>Cladocera</taxon>
        <taxon>Anomopoda</taxon>
        <taxon>Daphniidae</taxon>
        <taxon>Daphnia</taxon>
    </lineage>
</organism>
<gene>
    <name evidence="1" type="ORF">OUZ56_019605</name>
</gene>
<name>A0ABQ9ZC26_9CRUS</name>
<sequence length="148" mass="17203">MTNEKLGNQTRDANIRNQEEPHGKFVSDIELDPRSRQRFKSTIACFREHLITDVRNTMIDQMNDEDFFLNAVLFDSYFVFQRHNKMTDCILRAKVVIFVPRVEVNENPSCMIGMRRGTQKIQLLVVGMTHSAFCTSRMHANHQLGKAI</sequence>
<reference evidence="1 2" key="1">
    <citation type="journal article" date="2023" name="Nucleic Acids Res.">
        <title>The hologenome of Daphnia magna reveals possible DNA methylation and microbiome-mediated evolution of the host genome.</title>
        <authorList>
            <person name="Chaturvedi A."/>
            <person name="Li X."/>
            <person name="Dhandapani V."/>
            <person name="Marshall H."/>
            <person name="Kissane S."/>
            <person name="Cuenca-Cambronero M."/>
            <person name="Asole G."/>
            <person name="Calvet F."/>
            <person name="Ruiz-Romero M."/>
            <person name="Marangio P."/>
            <person name="Guigo R."/>
            <person name="Rago D."/>
            <person name="Mirbahai L."/>
            <person name="Eastwood N."/>
            <person name="Colbourne J.K."/>
            <person name="Zhou J."/>
            <person name="Mallon E."/>
            <person name="Orsini L."/>
        </authorList>
    </citation>
    <scope>NUCLEOTIDE SEQUENCE [LARGE SCALE GENOMIC DNA]</scope>
    <source>
        <strain evidence="1">LRV0_1</strain>
    </source>
</reference>
<dbReference type="Proteomes" id="UP001234178">
    <property type="component" value="Unassembled WGS sequence"/>
</dbReference>
<proteinExistence type="predicted"/>